<evidence type="ECO:0000313" key="1">
    <source>
        <dbReference type="EMBL" id="CAB4155421.1"/>
    </source>
</evidence>
<proteinExistence type="predicted"/>
<dbReference type="EMBL" id="LR796631">
    <property type="protein sequence ID" value="CAB4155421.1"/>
    <property type="molecule type" value="Genomic_DNA"/>
</dbReference>
<sequence>MNHDLTPWLDAINEGPRKRAFFVTIFRKLEDLGFILKNPDAIDGGYRLEFRNDDNLTWVIADRHMSWPVAGEDPGIQLYSENEAWEASFRARTPTQLVLDALEYLTANE</sequence>
<gene>
    <name evidence="1" type="ORF">UFOVP673_2</name>
</gene>
<protein>
    <submittedName>
        <fullName evidence="1">Uncharacterized protein</fullName>
    </submittedName>
</protein>
<organism evidence="1">
    <name type="scientific">uncultured Caudovirales phage</name>
    <dbReference type="NCBI Taxonomy" id="2100421"/>
    <lineage>
        <taxon>Viruses</taxon>
        <taxon>Duplodnaviria</taxon>
        <taxon>Heunggongvirae</taxon>
        <taxon>Uroviricota</taxon>
        <taxon>Caudoviricetes</taxon>
        <taxon>Peduoviridae</taxon>
        <taxon>Maltschvirus</taxon>
        <taxon>Maltschvirus maltsch</taxon>
    </lineage>
</organism>
<name>A0A6J5ND05_9CAUD</name>
<reference evidence="1" key="1">
    <citation type="submission" date="2020-04" db="EMBL/GenBank/DDBJ databases">
        <authorList>
            <person name="Chiriac C."/>
            <person name="Salcher M."/>
            <person name="Ghai R."/>
            <person name="Kavagutti S V."/>
        </authorList>
    </citation>
    <scope>NUCLEOTIDE SEQUENCE</scope>
</reference>
<accession>A0A6J5ND05</accession>